<dbReference type="Proteomes" id="UP000261580">
    <property type="component" value="Unassembled WGS sequence"/>
</dbReference>
<dbReference type="GO" id="GO:0031295">
    <property type="term" value="P:T cell costimulation"/>
    <property type="evidence" value="ECO:0007669"/>
    <property type="project" value="TreeGrafter"/>
</dbReference>
<comment type="subcellular location">
    <subcellularLocation>
        <location evidence="1">Cell membrane</location>
        <topology evidence="1">Single-pass type I membrane protein</topology>
    </subcellularLocation>
</comment>
<sequence>VTQTSYQAEENHNITLEWTFTVETGRSPTYLIIYCDLITGNKSSLLYHVHNGAEVLESQDEKFSGRVQGDKDALREGRIRLQLCRLRTEDSGQYKCKVNTDYGLSSASCRLNVTGKRFVTQTVLEET</sequence>
<keyword evidence="9" id="KW-0325">Glycoprotein</keyword>
<feature type="domain" description="Immunoglobulin" evidence="11">
    <location>
        <begin position="3"/>
        <end position="114"/>
    </location>
</feature>
<dbReference type="SUPFAM" id="SSF48726">
    <property type="entry name" value="Immunoglobulin"/>
    <property type="match status" value="1"/>
</dbReference>
<dbReference type="Gene3D" id="2.60.40.10">
    <property type="entry name" value="Immunoglobulins"/>
    <property type="match status" value="1"/>
</dbReference>
<accession>A0A3Q4FZ33</accession>
<dbReference type="GO" id="GO:0042102">
    <property type="term" value="P:positive regulation of T cell proliferation"/>
    <property type="evidence" value="ECO:0007669"/>
    <property type="project" value="TreeGrafter"/>
</dbReference>
<reference evidence="12" key="2">
    <citation type="submission" date="2025-09" db="UniProtKB">
        <authorList>
            <consortium name="Ensembl"/>
        </authorList>
    </citation>
    <scope>IDENTIFICATION</scope>
</reference>
<keyword evidence="5" id="KW-1133">Transmembrane helix</keyword>
<evidence type="ECO:0000259" key="11">
    <source>
        <dbReference type="SMART" id="SM00409"/>
    </source>
</evidence>
<proteinExistence type="predicted"/>
<dbReference type="PANTHER" id="PTHR25466">
    <property type="entry name" value="T-LYMPHOCYTE ACTIVATION ANTIGEN"/>
    <property type="match status" value="1"/>
</dbReference>
<dbReference type="Pfam" id="PF07686">
    <property type="entry name" value="V-set"/>
    <property type="match status" value="1"/>
</dbReference>
<name>A0A3Q4FZ33_NEOBR</name>
<evidence type="ECO:0000256" key="8">
    <source>
        <dbReference type="ARBA" id="ARBA00023170"/>
    </source>
</evidence>
<dbReference type="GO" id="GO:0071222">
    <property type="term" value="P:cellular response to lipopolysaccharide"/>
    <property type="evidence" value="ECO:0007669"/>
    <property type="project" value="TreeGrafter"/>
</dbReference>
<dbReference type="InterPro" id="IPR013106">
    <property type="entry name" value="Ig_V-set"/>
</dbReference>
<dbReference type="GO" id="GO:0009897">
    <property type="term" value="C:external side of plasma membrane"/>
    <property type="evidence" value="ECO:0007669"/>
    <property type="project" value="TreeGrafter"/>
</dbReference>
<evidence type="ECO:0000256" key="3">
    <source>
        <dbReference type="ARBA" id="ARBA00022692"/>
    </source>
</evidence>
<evidence type="ECO:0000313" key="12">
    <source>
        <dbReference type="Ensembl" id="ENSNBRP00000000845.1"/>
    </source>
</evidence>
<evidence type="ECO:0000256" key="5">
    <source>
        <dbReference type="ARBA" id="ARBA00022989"/>
    </source>
</evidence>
<dbReference type="AlphaFoldDB" id="A0A3Q4FZ33"/>
<dbReference type="Ensembl" id="ENSNBRT00000000894.1">
    <property type="protein sequence ID" value="ENSNBRP00000000845.1"/>
    <property type="gene ID" value="ENSNBRG00000000742.1"/>
</dbReference>
<organism evidence="12 13">
    <name type="scientific">Neolamprologus brichardi</name>
    <name type="common">Fairy cichlid</name>
    <name type="synonym">Lamprologus brichardi</name>
    <dbReference type="NCBI Taxonomy" id="32507"/>
    <lineage>
        <taxon>Eukaryota</taxon>
        <taxon>Metazoa</taxon>
        <taxon>Chordata</taxon>
        <taxon>Craniata</taxon>
        <taxon>Vertebrata</taxon>
        <taxon>Euteleostomi</taxon>
        <taxon>Actinopterygii</taxon>
        <taxon>Neopterygii</taxon>
        <taxon>Teleostei</taxon>
        <taxon>Neoteleostei</taxon>
        <taxon>Acanthomorphata</taxon>
        <taxon>Ovalentaria</taxon>
        <taxon>Cichlomorphae</taxon>
        <taxon>Cichliformes</taxon>
        <taxon>Cichlidae</taxon>
        <taxon>African cichlids</taxon>
        <taxon>Pseudocrenilabrinae</taxon>
        <taxon>Lamprologini</taxon>
        <taxon>Neolamprologus</taxon>
    </lineage>
</organism>
<evidence type="ECO:0000313" key="13">
    <source>
        <dbReference type="Proteomes" id="UP000261580"/>
    </source>
</evidence>
<keyword evidence="8" id="KW-0675">Receptor</keyword>
<evidence type="ECO:0000256" key="4">
    <source>
        <dbReference type="ARBA" id="ARBA00022729"/>
    </source>
</evidence>
<evidence type="ECO:0000256" key="2">
    <source>
        <dbReference type="ARBA" id="ARBA00022475"/>
    </source>
</evidence>
<dbReference type="OMA" id="CKVNTDY"/>
<dbReference type="InterPro" id="IPR003599">
    <property type="entry name" value="Ig_sub"/>
</dbReference>
<keyword evidence="4" id="KW-0732">Signal</keyword>
<dbReference type="STRING" id="32507.ENSNBRP00000000845"/>
<evidence type="ECO:0000256" key="7">
    <source>
        <dbReference type="ARBA" id="ARBA00023157"/>
    </source>
</evidence>
<dbReference type="InterPro" id="IPR051713">
    <property type="entry name" value="T-cell_Activation_Regulation"/>
</dbReference>
<dbReference type="GO" id="GO:0042130">
    <property type="term" value="P:negative regulation of T cell proliferation"/>
    <property type="evidence" value="ECO:0007669"/>
    <property type="project" value="TreeGrafter"/>
</dbReference>
<dbReference type="PANTHER" id="PTHR25466:SF3">
    <property type="entry name" value="PROGRAMMED CELL DEATH 1 LIGAND 1"/>
    <property type="match status" value="1"/>
</dbReference>
<keyword evidence="3" id="KW-0812">Transmembrane</keyword>
<dbReference type="Bgee" id="ENSNBRG00000000742">
    <property type="expression patterns" value="Expressed in skeletal muscle tissue"/>
</dbReference>
<keyword evidence="13" id="KW-1185">Reference proteome</keyword>
<reference evidence="12" key="1">
    <citation type="submission" date="2025-08" db="UniProtKB">
        <authorList>
            <consortium name="Ensembl"/>
        </authorList>
    </citation>
    <scope>IDENTIFICATION</scope>
</reference>
<dbReference type="SMART" id="SM00409">
    <property type="entry name" value="IG"/>
    <property type="match status" value="1"/>
</dbReference>
<dbReference type="InterPro" id="IPR036179">
    <property type="entry name" value="Ig-like_dom_sf"/>
</dbReference>
<evidence type="ECO:0000256" key="10">
    <source>
        <dbReference type="ARBA" id="ARBA00023319"/>
    </source>
</evidence>
<keyword evidence="7" id="KW-1015">Disulfide bond</keyword>
<evidence type="ECO:0000256" key="9">
    <source>
        <dbReference type="ARBA" id="ARBA00023180"/>
    </source>
</evidence>
<evidence type="ECO:0000256" key="6">
    <source>
        <dbReference type="ARBA" id="ARBA00023136"/>
    </source>
</evidence>
<evidence type="ECO:0000256" key="1">
    <source>
        <dbReference type="ARBA" id="ARBA00004251"/>
    </source>
</evidence>
<dbReference type="GeneTree" id="ENSGT01030000234775"/>
<keyword evidence="2" id="KW-1003">Cell membrane</keyword>
<dbReference type="GO" id="GO:0006955">
    <property type="term" value="P:immune response"/>
    <property type="evidence" value="ECO:0007669"/>
    <property type="project" value="TreeGrafter"/>
</dbReference>
<keyword evidence="6" id="KW-0472">Membrane</keyword>
<dbReference type="InterPro" id="IPR013783">
    <property type="entry name" value="Ig-like_fold"/>
</dbReference>
<protein>
    <recommendedName>
        <fullName evidence="11">Immunoglobulin domain-containing protein</fullName>
    </recommendedName>
</protein>
<dbReference type="GO" id="GO:0007166">
    <property type="term" value="P:cell surface receptor signaling pathway"/>
    <property type="evidence" value="ECO:0007669"/>
    <property type="project" value="TreeGrafter"/>
</dbReference>
<keyword evidence="10" id="KW-0393">Immunoglobulin domain</keyword>